<reference evidence="2" key="1">
    <citation type="journal article" date="2011" name="PLoS Biol.">
        <title>Gene gain and loss during evolution of obligate parasitism in the white rust pathogen of Arabidopsis thaliana.</title>
        <authorList>
            <person name="Kemen E."/>
            <person name="Gardiner A."/>
            <person name="Schultz-Larsen T."/>
            <person name="Kemen A.C."/>
            <person name="Balmuth A.L."/>
            <person name="Robert-Seilaniantz A."/>
            <person name="Bailey K."/>
            <person name="Holub E."/>
            <person name="Studholme D.J."/>
            <person name="Maclean D."/>
            <person name="Jones J.D."/>
        </authorList>
    </citation>
    <scope>NUCLEOTIDE SEQUENCE</scope>
</reference>
<evidence type="ECO:0000313" key="2">
    <source>
        <dbReference type="EMBL" id="CCA24379.1"/>
    </source>
</evidence>
<feature type="region of interest" description="Disordered" evidence="1">
    <location>
        <begin position="159"/>
        <end position="244"/>
    </location>
</feature>
<feature type="compositionally biased region" description="Basic and acidic residues" evidence="1">
    <location>
        <begin position="216"/>
        <end position="228"/>
    </location>
</feature>
<feature type="compositionally biased region" description="Polar residues" evidence="1">
    <location>
        <begin position="1"/>
        <end position="15"/>
    </location>
</feature>
<evidence type="ECO:0000256" key="1">
    <source>
        <dbReference type="SAM" id="MobiDB-lite"/>
    </source>
</evidence>
<accession>F0WSQ3</accession>
<reference evidence="2" key="2">
    <citation type="submission" date="2011-02" db="EMBL/GenBank/DDBJ databases">
        <authorList>
            <person name="MacLean D."/>
        </authorList>
    </citation>
    <scope>NUCLEOTIDE SEQUENCE</scope>
</reference>
<organism evidence="2">
    <name type="scientific">Albugo laibachii Nc14</name>
    <dbReference type="NCBI Taxonomy" id="890382"/>
    <lineage>
        <taxon>Eukaryota</taxon>
        <taxon>Sar</taxon>
        <taxon>Stramenopiles</taxon>
        <taxon>Oomycota</taxon>
        <taxon>Peronosporomycetes</taxon>
        <taxon>Albuginales</taxon>
        <taxon>Albuginaceae</taxon>
        <taxon>Albugo</taxon>
    </lineage>
</organism>
<feature type="region of interest" description="Disordered" evidence="1">
    <location>
        <begin position="1"/>
        <end position="24"/>
    </location>
</feature>
<name>F0WSQ3_9STRA</name>
<sequence>MLLMNASTSSFSTKTSRGDTPFSSTYDKQVAWKHHQQRKTIEKIQAKLSEEERFCTFSPKTNHQRSNEQQCNKASVQADKASKQGGMPKNLRTLSDISMAAIESEGLDCTGDQIADKCLNEPPILVPTETQAVSIQRHLARQEQARDFARQALRKLYATRSTKNHQKPDESMLFEQYTNENRQKRSASEPPKGDRPLFTKTSAHQSSYIGNVSRSPEPESKGADHIDNSSKYFHQTSNAHPTETRDCGREISKMLTIIEKQRQELDHRDDARQQALKVADTFADAIRQFEERLHCIETRTANDVSEIRQLLQRQASVSEQILLSLNLPSRPSQLMEEAVVSPSKR</sequence>
<proteinExistence type="predicted"/>
<feature type="compositionally biased region" description="Basic and acidic residues" evidence="1">
    <location>
        <begin position="181"/>
        <end position="197"/>
    </location>
</feature>
<gene>
    <name evidence="2" type="primary">AlNc14C236G9397</name>
    <name evidence="2" type="ORF">ALNC14_105230</name>
</gene>
<feature type="compositionally biased region" description="Polar residues" evidence="1">
    <location>
        <begin position="199"/>
        <end position="214"/>
    </location>
</feature>
<dbReference type="AlphaFoldDB" id="F0WSQ3"/>
<dbReference type="HOGENOM" id="CLU_985073_0_0_1"/>
<dbReference type="EMBL" id="FR824281">
    <property type="protein sequence ID" value="CCA24379.1"/>
    <property type="molecule type" value="Genomic_DNA"/>
</dbReference>
<protein>
    <submittedName>
        <fullName evidence="2">Uncharacterized protein AlNc14C236G9397</fullName>
    </submittedName>
</protein>
<feature type="compositionally biased region" description="Polar residues" evidence="1">
    <location>
        <begin position="229"/>
        <end position="241"/>
    </location>
</feature>